<evidence type="ECO:0000256" key="4">
    <source>
        <dbReference type="PIRSR" id="PIRSR606689-1"/>
    </source>
</evidence>
<dbReference type="SUPFAM" id="SSF52540">
    <property type="entry name" value="P-loop containing nucleoside triphosphate hydrolases"/>
    <property type="match status" value="1"/>
</dbReference>
<dbReference type="GO" id="GO:0046872">
    <property type="term" value="F:metal ion binding"/>
    <property type="evidence" value="ECO:0007669"/>
    <property type="project" value="UniProtKB-KW"/>
</dbReference>
<keyword evidence="3 4" id="KW-0342">GTP-binding</keyword>
<keyword evidence="2 4" id="KW-0547">Nucleotide-binding</keyword>
<dbReference type="Pfam" id="PF00025">
    <property type="entry name" value="Arf"/>
    <property type="match status" value="1"/>
</dbReference>
<reference evidence="6 7" key="1">
    <citation type="submission" date="2023-11" db="EMBL/GenBank/DDBJ databases">
        <title>Dfirmibasis_genome.</title>
        <authorList>
            <person name="Edelbroek B."/>
            <person name="Kjellin J."/>
            <person name="Jerlstrom-Hultqvist J."/>
            <person name="Soderbom F."/>
        </authorList>
    </citation>
    <scope>NUCLEOTIDE SEQUENCE [LARGE SCALE GENOMIC DNA]</scope>
    <source>
        <strain evidence="6 7">TNS-C-14</strain>
    </source>
</reference>
<feature type="binding site" evidence="4">
    <location>
        <begin position="25"/>
        <end position="32"/>
    </location>
    <ligand>
        <name>GTP</name>
        <dbReference type="ChEBI" id="CHEBI:37565"/>
    </ligand>
</feature>
<dbReference type="PROSITE" id="PS51417">
    <property type="entry name" value="ARF"/>
    <property type="match status" value="1"/>
</dbReference>
<keyword evidence="5" id="KW-0460">Magnesium</keyword>
<dbReference type="SMART" id="SM00177">
    <property type="entry name" value="ARF"/>
    <property type="match status" value="1"/>
</dbReference>
<dbReference type="InterPro" id="IPR024156">
    <property type="entry name" value="Small_GTPase_ARF"/>
</dbReference>
<dbReference type="GO" id="GO:0005525">
    <property type="term" value="F:GTP binding"/>
    <property type="evidence" value="ECO:0007669"/>
    <property type="project" value="UniProtKB-KW"/>
</dbReference>
<evidence type="ECO:0000313" key="6">
    <source>
        <dbReference type="EMBL" id="KAK5583231.1"/>
    </source>
</evidence>
<keyword evidence="7" id="KW-1185">Reference proteome</keyword>
<name>A0AAN7YXN4_9MYCE</name>
<feature type="binding site" evidence="5">
    <location>
        <position position="32"/>
    </location>
    <ligand>
        <name>Mg(2+)</name>
        <dbReference type="ChEBI" id="CHEBI:18420"/>
    </ligand>
</feature>
<dbReference type="Gene3D" id="3.40.50.300">
    <property type="entry name" value="P-loop containing nucleotide triphosphate hydrolases"/>
    <property type="match status" value="1"/>
</dbReference>
<gene>
    <name evidence="6" type="ORF">RB653_004822</name>
</gene>
<evidence type="ECO:0000313" key="7">
    <source>
        <dbReference type="Proteomes" id="UP001344447"/>
    </source>
</evidence>
<evidence type="ECO:0000256" key="1">
    <source>
        <dbReference type="ARBA" id="ARBA00010290"/>
    </source>
</evidence>
<accession>A0AAN7YXN4</accession>
<proteinExistence type="inferred from homology"/>
<dbReference type="EMBL" id="JAVFKY010000001">
    <property type="protein sequence ID" value="KAK5583231.1"/>
    <property type="molecule type" value="Genomic_DNA"/>
</dbReference>
<dbReference type="FunFam" id="3.40.50.300:FF:004263">
    <property type="entry name" value="ADP-ribosylation factor L"/>
    <property type="match status" value="1"/>
</dbReference>
<keyword evidence="5" id="KW-0479">Metal-binding</keyword>
<dbReference type="Proteomes" id="UP001344447">
    <property type="component" value="Unassembled WGS sequence"/>
</dbReference>
<dbReference type="AlphaFoldDB" id="A0AAN7YXN4"/>
<organism evidence="6 7">
    <name type="scientific">Dictyostelium firmibasis</name>
    <dbReference type="NCBI Taxonomy" id="79012"/>
    <lineage>
        <taxon>Eukaryota</taxon>
        <taxon>Amoebozoa</taxon>
        <taxon>Evosea</taxon>
        <taxon>Eumycetozoa</taxon>
        <taxon>Dictyostelia</taxon>
        <taxon>Dictyosteliales</taxon>
        <taxon>Dictyosteliaceae</taxon>
        <taxon>Dictyostelium</taxon>
    </lineage>
</organism>
<protein>
    <recommendedName>
        <fullName evidence="8">ADP-ribosylation factor</fullName>
    </recommendedName>
</protein>
<comment type="similarity">
    <text evidence="1">Belongs to the small GTPase superfamily. Arf family.</text>
</comment>
<sequence>MGGIFSKGYLPELPNGSLIKLGIIGLENSGKTTLLNKFIDASSKKSIASVLISTGVYIESIIFKGWEIFTGDLLYPNYISKIYKPYLLGSDVIIFMVDSSDIHQMTEAKNQIDLLIQEQCINSSVFLVMANKQDQKRCVPTHQLEQYLELYRLTNPWKCLPLSLIQEKGIEDLIKWILENTVVRKTFNNQNNLQTFNNQNHLQTLQ</sequence>
<dbReference type="InterPro" id="IPR006689">
    <property type="entry name" value="Small_GTPase_ARF/SAR"/>
</dbReference>
<dbReference type="GO" id="GO:0003924">
    <property type="term" value="F:GTPase activity"/>
    <property type="evidence" value="ECO:0007669"/>
    <property type="project" value="InterPro"/>
</dbReference>
<evidence type="ECO:0000256" key="2">
    <source>
        <dbReference type="ARBA" id="ARBA00022741"/>
    </source>
</evidence>
<feature type="binding site" evidence="4">
    <location>
        <begin position="131"/>
        <end position="134"/>
    </location>
    <ligand>
        <name>GTP</name>
        <dbReference type="ChEBI" id="CHEBI:37565"/>
    </ligand>
</feature>
<feature type="binding site" evidence="5">
    <location>
        <position position="53"/>
    </location>
    <ligand>
        <name>Mg(2+)</name>
        <dbReference type="ChEBI" id="CHEBI:18420"/>
    </ligand>
</feature>
<dbReference type="PANTHER" id="PTHR11711">
    <property type="entry name" value="ADP RIBOSYLATION FACTOR-RELATED"/>
    <property type="match status" value="1"/>
</dbReference>
<evidence type="ECO:0000256" key="3">
    <source>
        <dbReference type="ARBA" id="ARBA00023134"/>
    </source>
</evidence>
<evidence type="ECO:0008006" key="8">
    <source>
        <dbReference type="Google" id="ProtNLM"/>
    </source>
</evidence>
<dbReference type="InterPro" id="IPR027417">
    <property type="entry name" value="P-loop_NTPase"/>
</dbReference>
<comment type="caution">
    <text evidence="6">The sequence shown here is derived from an EMBL/GenBank/DDBJ whole genome shotgun (WGS) entry which is preliminary data.</text>
</comment>
<evidence type="ECO:0000256" key="5">
    <source>
        <dbReference type="PIRSR" id="PIRSR606689-2"/>
    </source>
</evidence>